<protein>
    <submittedName>
        <fullName evidence="2">Uncharacterized protein</fullName>
    </submittedName>
</protein>
<dbReference type="Proteomes" id="UP000265515">
    <property type="component" value="Unassembled WGS sequence"/>
</dbReference>
<gene>
    <name evidence="2" type="ORF">CBR_g40510</name>
</gene>
<proteinExistence type="predicted"/>
<organism evidence="2 3">
    <name type="scientific">Chara braunii</name>
    <name type="common">Braun's stonewort</name>
    <dbReference type="NCBI Taxonomy" id="69332"/>
    <lineage>
        <taxon>Eukaryota</taxon>
        <taxon>Viridiplantae</taxon>
        <taxon>Streptophyta</taxon>
        <taxon>Charophyceae</taxon>
        <taxon>Charales</taxon>
        <taxon>Characeae</taxon>
        <taxon>Chara</taxon>
    </lineage>
</organism>
<sequence>MYTLFKRDDLLDNASLVYEGRLPKGVAAAVRLPQRVTQMDVSENPFTPCDWSQTAPELRGSVYRDMERNPTQFIGLLDLISKKGLGVVFLGKPHTESVWELLKAGRHVVAMEGNSDLLQFMMQLVKSEVNSGPHNCEFMVKKATRNLVWSNKTDMWFKLSERKRNKVYAFLFLQMWPTKDNDAEYVRRKDHMFVLLDNYHFAFRMKLKNFLERPQSLYFVESEEELKFDSYTSLISTDDEATTGAEFDANAKEEESDTESLDLQYDPPPMEHASGSSLAGPSTNPASLVSPMAKPAPSTTPMKSLERLKALAVPPHALRPGFDIPPEHLSWKDDNIHFLVEPQSPSPEVD</sequence>
<evidence type="ECO:0000256" key="1">
    <source>
        <dbReference type="SAM" id="MobiDB-lite"/>
    </source>
</evidence>
<name>A0A388K1Y2_CHABU</name>
<accession>A0A388K1Y2</accession>
<keyword evidence="3" id="KW-1185">Reference proteome</keyword>
<evidence type="ECO:0000313" key="2">
    <source>
        <dbReference type="EMBL" id="GBG64064.1"/>
    </source>
</evidence>
<reference evidence="2 3" key="1">
    <citation type="journal article" date="2018" name="Cell">
        <title>The Chara Genome: Secondary Complexity and Implications for Plant Terrestrialization.</title>
        <authorList>
            <person name="Nishiyama T."/>
            <person name="Sakayama H."/>
            <person name="Vries J.D."/>
            <person name="Buschmann H."/>
            <person name="Saint-Marcoux D."/>
            <person name="Ullrich K.K."/>
            <person name="Haas F.B."/>
            <person name="Vanderstraeten L."/>
            <person name="Becker D."/>
            <person name="Lang D."/>
            <person name="Vosolsobe S."/>
            <person name="Rombauts S."/>
            <person name="Wilhelmsson P.K.I."/>
            <person name="Janitza P."/>
            <person name="Kern R."/>
            <person name="Heyl A."/>
            <person name="Rumpler F."/>
            <person name="Villalobos L.I.A.C."/>
            <person name="Clay J.M."/>
            <person name="Skokan R."/>
            <person name="Toyoda A."/>
            <person name="Suzuki Y."/>
            <person name="Kagoshima H."/>
            <person name="Schijlen E."/>
            <person name="Tajeshwar N."/>
            <person name="Catarino B."/>
            <person name="Hetherington A.J."/>
            <person name="Saltykova A."/>
            <person name="Bonnot C."/>
            <person name="Breuninger H."/>
            <person name="Symeonidi A."/>
            <person name="Radhakrishnan G.V."/>
            <person name="Van Nieuwerburgh F."/>
            <person name="Deforce D."/>
            <person name="Chang C."/>
            <person name="Karol K.G."/>
            <person name="Hedrich R."/>
            <person name="Ulvskov P."/>
            <person name="Glockner G."/>
            <person name="Delwiche C.F."/>
            <person name="Petrasek J."/>
            <person name="Van de Peer Y."/>
            <person name="Friml J."/>
            <person name="Beilby M."/>
            <person name="Dolan L."/>
            <person name="Kohara Y."/>
            <person name="Sugano S."/>
            <person name="Fujiyama A."/>
            <person name="Delaux P.-M."/>
            <person name="Quint M."/>
            <person name="TheiBen G."/>
            <person name="Hagemann M."/>
            <person name="Harholt J."/>
            <person name="Dunand C."/>
            <person name="Zachgo S."/>
            <person name="Langdale J."/>
            <person name="Maumus F."/>
            <person name="Straeten D.V.D."/>
            <person name="Gould S.B."/>
            <person name="Rensing S.A."/>
        </authorList>
    </citation>
    <scope>NUCLEOTIDE SEQUENCE [LARGE SCALE GENOMIC DNA]</scope>
    <source>
        <strain evidence="2 3">S276</strain>
    </source>
</reference>
<evidence type="ECO:0000313" key="3">
    <source>
        <dbReference type="Proteomes" id="UP000265515"/>
    </source>
</evidence>
<dbReference type="EMBL" id="BFEA01000046">
    <property type="protein sequence ID" value="GBG64064.1"/>
    <property type="molecule type" value="Genomic_DNA"/>
</dbReference>
<dbReference type="Gramene" id="GBG64064">
    <property type="protein sequence ID" value="GBG64064"/>
    <property type="gene ID" value="CBR_g40510"/>
</dbReference>
<feature type="compositionally biased region" description="Polar residues" evidence="1">
    <location>
        <begin position="274"/>
        <end position="287"/>
    </location>
</feature>
<dbReference type="AlphaFoldDB" id="A0A388K1Y2"/>
<comment type="caution">
    <text evidence="2">The sequence shown here is derived from an EMBL/GenBank/DDBJ whole genome shotgun (WGS) entry which is preliminary data.</text>
</comment>
<feature type="region of interest" description="Disordered" evidence="1">
    <location>
        <begin position="249"/>
        <end position="303"/>
    </location>
</feature>